<keyword evidence="8" id="KW-1185">Reference proteome</keyword>
<dbReference type="Pfam" id="PF02892">
    <property type="entry name" value="zf-BED"/>
    <property type="match status" value="1"/>
</dbReference>
<dbReference type="GO" id="GO:0003677">
    <property type="term" value="F:DNA binding"/>
    <property type="evidence" value="ECO:0007669"/>
    <property type="project" value="InterPro"/>
</dbReference>
<proteinExistence type="predicted"/>
<dbReference type="PANTHER" id="PTHR32166">
    <property type="entry name" value="OSJNBA0013A04.12 PROTEIN"/>
    <property type="match status" value="1"/>
</dbReference>
<name>V7C9M8_PHAVU</name>
<evidence type="ECO:0000313" key="8">
    <source>
        <dbReference type="Proteomes" id="UP000000226"/>
    </source>
</evidence>
<reference evidence="8" key="1">
    <citation type="journal article" date="2014" name="Nat. Genet.">
        <title>A reference genome for common bean and genome-wide analysis of dual domestications.</title>
        <authorList>
            <person name="Schmutz J."/>
            <person name="McClean P.E."/>
            <person name="Mamidi S."/>
            <person name="Wu G.A."/>
            <person name="Cannon S.B."/>
            <person name="Grimwood J."/>
            <person name="Jenkins J."/>
            <person name="Shu S."/>
            <person name="Song Q."/>
            <person name="Chavarro C."/>
            <person name="Torres-Torres M."/>
            <person name="Geffroy V."/>
            <person name="Moghaddam S.M."/>
            <person name="Gao D."/>
            <person name="Abernathy B."/>
            <person name="Barry K."/>
            <person name="Blair M."/>
            <person name="Brick M.A."/>
            <person name="Chovatia M."/>
            <person name="Gepts P."/>
            <person name="Goodstein D.M."/>
            <person name="Gonzales M."/>
            <person name="Hellsten U."/>
            <person name="Hyten D.L."/>
            <person name="Jia G."/>
            <person name="Kelly J.D."/>
            <person name="Kudrna D."/>
            <person name="Lee R."/>
            <person name="Richard M.M."/>
            <person name="Miklas P.N."/>
            <person name="Osorno J.M."/>
            <person name="Rodrigues J."/>
            <person name="Thareau V."/>
            <person name="Urrea C.A."/>
            <person name="Wang M."/>
            <person name="Yu Y."/>
            <person name="Zhang M."/>
            <person name="Wing R.A."/>
            <person name="Cregan P.B."/>
            <person name="Rokhsar D.S."/>
            <person name="Jackson S.A."/>
        </authorList>
    </citation>
    <scope>NUCLEOTIDE SEQUENCE [LARGE SCALE GENOMIC DNA]</scope>
    <source>
        <strain evidence="8">cv. G19833</strain>
    </source>
</reference>
<dbReference type="PROSITE" id="PS50808">
    <property type="entry name" value="ZF_BED"/>
    <property type="match status" value="1"/>
</dbReference>
<keyword evidence="3" id="KW-0862">Zinc</keyword>
<feature type="compositionally biased region" description="Acidic residues" evidence="5">
    <location>
        <begin position="533"/>
        <end position="555"/>
    </location>
</feature>
<organism evidence="7 8">
    <name type="scientific">Phaseolus vulgaris</name>
    <name type="common">Kidney bean</name>
    <name type="synonym">French bean</name>
    <dbReference type="NCBI Taxonomy" id="3885"/>
    <lineage>
        <taxon>Eukaryota</taxon>
        <taxon>Viridiplantae</taxon>
        <taxon>Streptophyta</taxon>
        <taxon>Embryophyta</taxon>
        <taxon>Tracheophyta</taxon>
        <taxon>Spermatophyta</taxon>
        <taxon>Magnoliopsida</taxon>
        <taxon>eudicotyledons</taxon>
        <taxon>Gunneridae</taxon>
        <taxon>Pentapetalae</taxon>
        <taxon>rosids</taxon>
        <taxon>fabids</taxon>
        <taxon>Fabales</taxon>
        <taxon>Fabaceae</taxon>
        <taxon>Papilionoideae</taxon>
        <taxon>50 kb inversion clade</taxon>
        <taxon>NPAAA clade</taxon>
        <taxon>indigoferoid/millettioid clade</taxon>
        <taxon>Phaseoleae</taxon>
        <taxon>Phaseolus</taxon>
    </lineage>
</organism>
<evidence type="ECO:0000313" key="7">
    <source>
        <dbReference type="EMBL" id="ESW25616.1"/>
    </source>
</evidence>
<evidence type="ECO:0000256" key="3">
    <source>
        <dbReference type="ARBA" id="ARBA00022833"/>
    </source>
</evidence>
<evidence type="ECO:0000256" key="4">
    <source>
        <dbReference type="PROSITE-ProRule" id="PRU00027"/>
    </source>
</evidence>
<dbReference type="Gramene" id="ESW25616">
    <property type="protein sequence ID" value="ESW25616"/>
    <property type="gene ID" value="PHAVU_003G051000g"/>
</dbReference>
<feature type="domain" description="BED-type" evidence="6">
    <location>
        <begin position="4"/>
        <end position="60"/>
    </location>
</feature>
<gene>
    <name evidence="7" type="ORF">PHAVU_003G051000g</name>
</gene>
<dbReference type="InterPro" id="IPR007021">
    <property type="entry name" value="DUF659"/>
</dbReference>
<dbReference type="InterPro" id="IPR003656">
    <property type="entry name" value="Znf_BED"/>
</dbReference>
<keyword evidence="1" id="KW-0479">Metal-binding</keyword>
<dbReference type="SUPFAM" id="SSF53098">
    <property type="entry name" value="Ribonuclease H-like"/>
    <property type="match status" value="1"/>
</dbReference>
<dbReference type="Pfam" id="PF04937">
    <property type="entry name" value="DUF659"/>
    <property type="match status" value="1"/>
</dbReference>
<accession>V7C9M8</accession>
<dbReference type="AlphaFoldDB" id="V7C9M8"/>
<protein>
    <recommendedName>
        <fullName evidence="6">BED-type domain-containing protein</fullName>
    </recommendedName>
</protein>
<feature type="region of interest" description="Disordered" evidence="5">
    <location>
        <begin position="521"/>
        <end position="555"/>
    </location>
</feature>
<dbReference type="GO" id="GO:0008270">
    <property type="term" value="F:zinc ion binding"/>
    <property type="evidence" value="ECO:0007669"/>
    <property type="project" value="UniProtKB-KW"/>
</dbReference>
<dbReference type="Proteomes" id="UP000000226">
    <property type="component" value="Chromosome 3"/>
</dbReference>
<sequence>MASGRTDPAWKHCVSVDEKARKLKCKYCEKVLTGGVYKLKHHLAGTSKDVRACVSVSEDVKKSMLDIVLNLKGTQSTINAIFKKNEREDACQEMVRFFYHNAIPFNVANNEEFKRMVELIGRHGLGLKPPSYHEIRVKYLKQEVEKTKQIVEEHKLVWKKNGCTIMTDGWTDRKRRTILNFLVNSPRGTVFLKSIDAYDVCKTAKKIFKMIDDIVEEVGENNVIQVVTDNAANYKAAGELLMQKRKKLYLTPYAAHCIDLMLEDFEKKIPLHHDTIANGKKITTYIYSRTGLISLLHKYSEGKDLIRPANTRFATSYLTLGCLNDNRGSLIKMFTSSDYTPYWEIIDHRWENQLHRSLHAAGYYLNPMLHYHPDFKVDYEVKRGLYECLERLVGNLDVMGKIDLQLESFKTKSGLYGTPLAQLGLKTKTPSQWWESYVHERNWSAFERVHTKKRNCLHQMTMNDVVFVMTNLRLTKKKDVRKTKEYTIDDLSFDDEWNVEENETLYGLDEDILLEVGEDDASRGATNDLEVPPIDDDLEVPPIDDNENEDLLEDQDDYPMISVNDLIG</sequence>
<dbReference type="OrthoDB" id="1741262at2759"/>
<dbReference type="PANTHER" id="PTHR32166:SF122">
    <property type="entry name" value="OS09G0499600 PROTEIN"/>
    <property type="match status" value="1"/>
</dbReference>
<dbReference type="InterPro" id="IPR012337">
    <property type="entry name" value="RNaseH-like_sf"/>
</dbReference>
<evidence type="ECO:0000256" key="1">
    <source>
        <dbReference type="ARBA" id="ARBA00022723"/>
    </source>
</evidence>
<evidence type="ECO:0000256" key="2">
    <source>
        <dbReference type="ARBA" id="ARBA00022771"/>
    </source>
</evidence>
<keyword evidence="2 4" id="KW-0863">Zinc-finger</keyword>
<evidence type="ECO:0000256" key="5">
    <source>
        <dbReference type="SAM" id="MobiDB-lite"/>
    </source>
</evidence>
<evidence type="ECO:0000259" key="6">
    <source>
        <dbReference type="PROSITE" id="PS50808"/>
    </source>
</evidence>
<dbReference type="EMBL" id="CM002290">
    <property type="protein sequence ID" value="ESW25616.1"/>
    <property type="molecule type" value="Genomic_DNA"/>
</dbReference>
<dbReference type="OMA" id="ESYVHER"/>
<dbReference type="STRING" id="3885.V7C9M8"/>
<dbReference type="eggNOG" id="ENOG502QUNQ">
    <property type="taxonomic scope" value="Eukaryota"/>
</dbReference>